<evidence type="ECO:0000256" key="2">
    <source>
        <dbReference type="ARBA" id="ARBA00023125"/>
    </source>
</evidence>
<dbReference type="CDD" id="cd06170">
    <property type="entry name" value="LuxR_C_like"/>
    <property type="match status" value="1"/>
</dbReference>
<sequence>MEKKLMEYHDPFHALLVDTYQIARQVDAANFKAAILQRLKQVVPLDTAFWMTRSEVDTPYVAEETYTYNLPPDVQDNYIRHPTVLQQALELNRVLMENIGTTIDVKSIIPQEQWLSSNMYLLHCKKYDIEHSIMTLYPSDHNQMIASISLNRHAHNPEFSEPQRLLIQRYVPHMLEAERINTIHSMQRSERDRVLRAVVDKHGHIIEASPRFNTAIMHLGLDAEGTICRDVLQQRLADERYFQLVVRQEAGLAYLELHQPPLDQLISARKLQLAHLLALGHPNKTIAAELHLSLDTVNDYVKELYQILAVNSRYEAIGQLLAMSNTQAAEHESGTCARQRFIGAQLLFSHQGDLLYSDDCLAELAPELSDVIATRLQHSECQYHYDNGLIISLDKRKEFLLASITDMSAYADCLTAREIQVAFLIGQFFSNAAIAGALGISVKTVENQLTRIYQKLTLRNRSELVAQLNQSVGLQRHLQNFQEL</sequence>
<name>A0A9X2WJ35_9GAMM</name>
<dbReference type="PANTHER" id="PTHR44688">
    <property type="entry name" value="DNA-BINDING TRANSCRIPTIONAL ACTIVATOR DEVR_DOSR"/>
    <property type="match status" value="1"/>
</dbReference>
<keyword evidence="2" id="KW-0238">DNA-binding</keyword>
<dbReference type="SMART" id="SM00421">
    <property type="entry name" value="HTH_LUXR"/>
    <property type="match status" value="2"/>
</dbReference>
<reference evidence="5" key="2">
    <citation type="submission" date="2022-08" db="EMBL/GenBank/DDBJ databases">
        <authorList>
            <person name="Dong C."/>
        </authorList>
    </citation>
    <scope>NUCLEOTIDE SEQUENCE</scope>
    <source>
        <strain evidence="5">59MF3M-4</strain>
    </source>
</reference>
<feature type="domain" description="HTH luxR-type" evidence="4">
    <location>
        <begin position="407"/>
        <end position="472"/>
    </location>
</feature>
<dbReference type="InterPro" id="IPR016032">
    <property type="entry name" value="Sig_transdc_resp-reg_C-effctor"/>
</dbReference>
<dbReference type="AlphaFoldDB" id="A0A9X2WJ35"/>
<reference evidence="5" key="1">
    <citation type="journal article" date="2022" name="Front. Microbiol.">
        <title>Genome-based taxonomic rearrangement of Oceanobacter-related bacteria including the description of Thalassolituus hydrocarbonoclasticus sp. nov. and Thalassolituus pacificus sp. nov. and emended description of the genus Thalassolituus.</title>
        <authorList>
            <person name="Dong C."/>
            <person name="Wei L."/>
            <person name="Wang J."/>
            <person name="Lai Q."/>
            <person name="Huang Z."/>
            <person name="Shao Z."/>
        </authorList>
    </citation>
    <scope>NUCLEOTIDE SEQUENCE</scope>
    <source>
        <strain evidence="5">59MF3M-4</strain>
    </source>
</reference>
<dbReference type="EMBL" id="JAOANI010000032">
    <property type="protein sequence ID" value="MCT7361106.1"/>
    <property type="molecule type" value="Genomic_DNA"/>
</dbReference>
<dbReference type="InterPro" id="IPR036388">
    <property type="entry name" value="WH-like_DNA-bd_sf"/>
</dbReference>
<dbReference type="PANTHER" id="PTHR44688:SF16">
    <property type="entry name" value="DNA-BINDING TRANSCRIPTIONAL ACTIVATOR DEVR_DOSR"/>
    <property type="match status" value="1"/>
</dbReference>
<feature type="domain" description="HTH luxR-type" evidence="4">
    <location>
        <begin position="259"/>
        <end position="324"/>
    </location>
</feature>
<dbReference type="Gene3D" id="1.10.10.10">
    <property type="entry name" value="Winged helix-like DNA-binding domain superfamily/Winged helix DNA-binding domain"/>
    <property type="match status" value="2"/>
</dbReference>
<protein>
    <submittedName>
        <fullName evidence="5">LuxR C-terminal-related transcriptional regulator</fullName>
    </submittedName>
</protein>
<dbReference type="Pfam" id="PF00196">
    <property type="entry name" value="GerE"/>
    <property type="match status" value="2"/>
</dbReference>
<evidence type="ECO:0000313" key="5">
    <source>
        <dbReference type="EMBL" id="MCT7361106.1"/>
    </source>
</evidence>
<comment type="caution">
    <text evidence="5">The sequence shown here is derived from an EMBL/GenBank/DDBJ whole genome shotgun (WGS) entry which is preliminary data.</text>
</comment>
<gene>
    <name evidence="5" type="ORF">NYR02_18965</name>
</gene>
<dbReference type="InterPro" id="IPR000792">
    <property type="entry name" value="Tscrpt_reg_LuxR_C"/>
</dbReference>
<keyword evidence="6" id="KW-1185">Reference proteome</keyword>
<dbReference type="SUPFAM" id="SSF46894">
    <property type="entry name" value="C-terminal effector domain of the bipartite response regulators"/>
    <property type="match status" value="2"/>
</dbReference>
<keyword evidence="1" id="KW-0805">Transcription regulation</keyword>
<evidence type="ECO:0000313" key="6">
    <source>
        <dbReference type="Proteomes" id="UP001147830"/>
    </source>
</evidence>
<dbReference type="GO" id="GO:0003677">
    <property type="term" value="F:DNA binding"/>
    <property type="evidence" value="ECO:0007669"/>
    <property type="project" value="UniProtKB-KW"/>
</dbReference>
<keyword evidence="3" id="KW-0804">Transcription</keyword>
<dbReference type="Proteomes" id="UP001147830">
    <property type="component" value="Unassembled WGS sequence"/>
</dbReference>
<accession>A0A9X2WJ35</accession>
<evidence type="ECO:0000256" key="3">
    <source>
        <dbReference type="ARBA" id="ARBA00023163"/>
    </source>
</evidence>
<proteinExistence type="predicted"/>
<dbReference type="RefSeq" id="WP_260977935.1">
    <property type="nucleotide sequence ID" value="NZ_JAOANI010000032.1"/>
</dbReference>
<evidence type="ECO:0000259" key="4">
    <source>
        <dbReference type="PROSITE" id="PS50043"/>
    </source>
</evidence>
<dbReference type="GO" id="GO:0006355">
    <property type="term" value="P:regulation of DNA-templated transcription"/>
    <property type="evidence" value="ECO:0007669"/>
    <property type="project" value="InterPro"/>
</dbReference>
<evidence type="ECO:0000256" key="1">
    <source>
        <dbReference type="ARBA" id="ARBA00023015"/>
    </source>
</evidence>
<organism evidence="5 6">
    <name type="scientific">Thalassolituus pacificus</name>
    <dbReference type="NCBI Taxonomy" id="2975440"/>
    <lineage>
        <taxon>Bacteria</taxon>
        <taxon>Pseudomonadati</taxon>
        <taxon>Pseudomonadota</taxon>
        <taxon>Gammaproteobacteria</taxon>
        <taxon>Oceanospirillales</taxon>
        <taxon>Oceanospirillaceae</taxon>
        <taxon>Thalassolituus</taxon>
    </lineage>
</organism>
<dbReference type="PROSITE" id="PS50043">
    <property type="entry name" value="HTH_LUXR_2"/>
    <property type="match status" value="2"/>
</dbReference>